<dbReference type="GO" id="GO:0005886">
    <property type="term" value="C:plasma membrane"/>
    <property type="evidence" value="ECO:0007669"/>
    <property type="project" value="TreeGrafter"/>
</dbReference>
<keyword evidence="1" id="KW-1133">Transmembrane helix</keyword>
<keyword evidence="1" id="KW-0812">Transmembrane</keyword>
<dbReference type="PANTHER" id="PTHR34980:SF2">
    <property type="entry name" value="INNER MEMBRANE PROTEIN YHAH-RELATED"/>
    <property type="match status" value="1"/>
</dbReference>
<feature type="transmembrane region" description="Helical" evidence="1">
    <location>
        <begin position="24"/>
        <end position="41"/>
    </location>
</feature>
<dbReference type="Pfam" id="PF05656">
    <property type="entry name" value="DUF805"/>
    <property type="match status" value="1"/>
</dbReference>
<accession>A0A6J6PQ89</accession>
<dbReference type="InterPro" id="IPR008523">
    <property type="entry name" value="DUF805"/>
</dbReference>
<evidence type="ECO:0000313" key="2">
    <source>
        <dbReference type="EMBL" id="CAB4699143.1"/>
    </source>
</evidence>
<protein>
    <submittedName>
        <fullName evidence="2">Unannotated protein</fullName>
    </submittedName>
</protein>
<sequence>MFSLIGNSLTKYVDFQGRATRKEFWSFFLFFYAVTFIAGGIDGFYGFEFVGAFAFIALILPYLAVAVRRMNDVGKSGWFILVPFYNFILLCTPSKPEVTPPTTE</sequence>
<evidence type="ECO:0000256" key="1">
    <source>
        <dbReference type="SAM" id="Phobius"/>
    </source>
</evidence>
<dbReference type="EMBL" id="CAEZYA010000007">
    <property type="protein sequence ID" value="CAB4699143.1"/>
    <property type="molecule type" value="Genomic_DNA"/>
</dbReference>
<proteinExistence type="predicted"/>
<keyword evidence="1" id="KW-0472">Membrane</keyword>
<name>A0A6J6PQ89_9ZZZZ</name>
<dbReference type="AlphaFoldDB" id="A0A6J6PQ89"/>
<organism evidence="2">
    <name type="scientific">freshwater metagenome</name>
    <dbReference type="NCBI Taxonomy" id="449393"/>
    <lineage>
        <taxon>unclassified sequences</taxon>
        <taxon>metagenomes</taxon>
        <taxon>ecological metagenomes</taxon>
    </lineage>
</organism>
<reference evidence="2" key="1">
    <citation type="submission" date="2020-05" db="EMBL/GenBank/DDBJ databases">
        <authorList>
            <person name="Chiriac C."/>
            <person name="Salcher M."/>
            <person name="Ghai R."/>
            <person name="Kavagutti S V."/>
        </authorList>
    </citation>
    <scope>NUCLEOTIDE SEQUENCE</scope>
</reference>
<gene>
    <name evidence="2" type="ORF">UFOPK2627_00368</name>
</gene>
<feature type="transmembrane region" description="Helical" evidence="1">
    <location>
        <begin position="47"/>
        <end position="65"/>
    </location>
</feature>
<dbReference type="PANTHER" id="PTHR34980">
    <property type="entry name" value="INNER MEMBRANE PROTEIN-RELATED-RELATED"/>
    <property type="match status" value="1"/>
</dbReference>